<dbReference type="EMBL" id="SJPM01000002">
    <property type="protein sequence ID" value="TWU01559.1"/>
    <property type="molecule type" value="Genomic_DNA"/>
</dbReference>
<evidence type="ECO:0000256" key="1">
    <source>
        <dbReference type="SAM" id="MobiDB-lite"/>
    </source>
</evidence>
<name>A0A5C6AQR5_9BACT</name>
<proteinExistence type="predicted"/>
<reference evidence="2 3" key="1">
    <citation type="submission" date="2019-02" db="EMBL/GenBank/DDBJ databases">
        <title>Deep-cultivation of Planctomycetes and their phenomic and genomic characterization uncovers novel biology.</title>
        <authorList>
            <person name="Wiegand S."/>
            <person name="Jogler M."/>
            <person name="Boedeker C."/>
            <person name="Pinto D."/>
            <person name="Vollmers J."/>
            <person name="Rivas-Marin E."/>
            <person name="Kohn T."/>
            <person name="Peeters S.H."/>
            <person name="Heuer A."/>
            <person name="Rast P."/>
            <person name="Oberbeckmann S."/>
            <person name="Bunk B."/>
            <person name="Jeske O."/>
            <person name="Meyerdierks A."/>
            <person name="Storesund J.E."/>
            <person name="Kallscheuer N."/>
            <person name="Luecker S."/>
            <person name="Lage O.M."/>
            <person name="Pohl T."/>
            <person name="Merkel B.J."/>
            <person name="Hornburger P."/>
            <person name="Mueller R.-W."/>
            <person name="Bruemmer F."/>
            <person name="Labrenz M."/>
            <person name="Spormann A.M."/>
            <person name="Op Den Camp H."/>
            <person name="Overmann J."/>
            <person name="Amann R."/>
            <person name="Jetten M.S.M."/>
            <person name="Mascher T."/>
            <person name="Medema M.H."/>
            <person name="Devos D.P."/>
            <person name="Kaster A.-K."/>
            <person name="Ovreas L."/>
            <person name="Rohde M."/>
            <person name="Galperin M.Y."/>
            <person name="Jogler C."/>
        </authorList>
    </citation>
    <scope>NUCLEOTIDE SEQUENCE [LARGE SCALE GENOMIC DNA]</scope>
    <source>
        <strain evidence="2 3">Pla100</strain>
    </source>
</reference>
<evidence type="ECO:0000313" key="2">
    <source>
        <dbReference type="EMBL" id="TWU01559.1"/>
    </source>
</evidence>
<gene>
    <name evidence="2" type="ORF">Pla100_12940</name>
</gene>
<organism evidence="2 3">
    <name type="scientific">Neorhodopirellula pilleata</name>
    <dbReference type="NCBI Taxonomy" id="2714738"/>
    <lineage>
        <taxon>Bacteria</taxon>
        <taxon>Pseudomonadati</taxon>
        <taxon>Planctomycetota</taxon>
        <taxon>Planctomycetia</taxon>
        <taxon>Pirellulales</taxon>
        <taxon>Pirellulaceae</taxon>
        <taxon>Neorhodopirellula</taxon>
    </lineage>
</organism>
<feature type="region of interest" description="Disordered" evidence="1">
    <location>
        <begin position="1"/>
        <end position="80"/>
    </location>
</feature>
<keyword evidence="3" id="KW-1185">Reference proteome</keyword>
<sequence>MMRNKRPFSRSKSLPALPSSAPIRQATLWEGRAKRGEGYTLDLARNPPRPEAGRPSQREGEVNLREQPEADATSGFCFVL</sequence>
<dbReference type="Proteomes" id="UP000316213">
    <property type="component" value="Unassembled WGS sequence"/>
</dbReference>
<evidence type="ECO:0000313" key="3">
    <source>
        <dbReference type="Proteomes" id="UP000316213"/>
    </source>
</evidence>
<feature type="compositionally biased region" description="Low complexity" evidence="1">
    <location>
        <begin position="13"/>
        <end position="22"/>
    </location>
</feature>
<accession>A0A5C6AQR5</accession>
<protein>
    <submittedName>
        <fullName evidence="2">Uncharacterized protein</fullName>
    </submittedName>
</protein>
<comment type="caution">
    <text evidence="2">The sequence shown here is derived from an EMBL/GenBank/DDBJ whole genome shotgun (WGS) entry which is preliminary data.</text>
</comment>
<dbReference type="AlphaFoldDB" id="A0A5C6AQR5"/>
<feature type="compositionally biased region" description="Basic and acidic residues" evidence="1">
    <location>
        <begin position="56"/>
        <end position="68"/>
    </location>
</feature>